<dbReference type="PROSITE" id="PS51155">
    <property type="entry name" value="CHIT_BIND_RR_2"/>
    <property type="match status" value="2"/>
</dbReference>
<dbReference type="Pfam" id="PF00379">
    <property type="entry name" value="Chitin_bind_4"/>
    <property type="match status" value="2"/>
</dbReference>
<organism evidence="6 7">
    <name type="scientific">Spodoptera frugiperda</name>
    <name type="common">Fall armyworm</name>
    <dbReference type="NCBI Taxonomy" id="7108"/>
    <lineage>
        <taxon>Eukaryota</taxon>
        <taxon>Metazoa</taxon>
        <taxon>Ecdysozoa</taxon>
        <taxon>Arthropoda</taxon>
        <taxon>Hexapoda</taxon>
        <taxon>Insecta</taxon>
        <taxon>Pterygota</taxon>
        <taxon>Neoptera</taxon>
        <taxon>Endopterygota</taxon>
        <taxon>Lepidoptera</taxon>
        <taxon>Glossata</taxon>
        <taxon>Ditrysia</taxon>
        <taxon>Noctuoidea</taxon>
        <taxon>Noctuidae</taxon>
        <taxon>Amphipyrinae</taxon>
        <taxon>Spodoptera</taxon>
    </lineage>
</organism>
<accession>A0A9R0E298</accession>
<feature type="region of interest" description="Disordered" evidence="4">
    <location>
        <begin position="235"/>
        <end position="259"/>
    </location>
</feature>
<feature type="compositionally biased region" description="Low complexity" evidence="4">
    <location>
        <begin position="235"/>
        <end position="252"/>
    </location>
</feature>
<dbReference type="PANTHER" id="PTHR10380:SF241">
    <property type="entry name" value="CUTICULAR PROTEIN 47EG-RELATED"/>
    <property type="match status" value="1"/>
</dbReference>
<dbReference type="OrthoDB" id="7453750at2759"/>
<evidence type="ECO:0000256" key="5">
    <source>
        <dbReference type="SAM" id="SignalP"/>
    </source>
</evidence>
<dbReference type="InterPro" id="IPR000618">
    <property type="entry name" value="Insect_cuticle"/>
</dbReference>
<dbReference type="GO" id="GO:0008010">
    <property type="term" value="F:structural constituent of chitin-based larval cuticle"/>
    <property type="evidence" value="ECO:0007669"/>
    <property type="project" value="TreeGrafter"/>
</dbReference>
<dbReference type="InterPro" id="IPR031311">
    <property type="entry name" value="CHIT_BIND_RR_consensus"/>
</dbReference>
<evidence type="ECO:0000256" key="1">
    <source>
        <dbReference type="ARBA" id="ARBA00022460"/>
    </source>
</evidence>
<proteinExistence type="predicted"/>
<gene>
    <name evidence="7" type="primary">LOC118261727</name>
</gene>
<keyword evidence="2 5" id="KW-0732">Signal</keyword>
<keyword evidence="6" id="KW-1185">Reference proteome</keyword>
<sequence length="457" mass="50378">MFRIVSCVLLYSTLIAGFPFPFPAAPVVPPTAVVPTPFPFVPGSTPVVPTTVPFASPVRPVIPTPVPLAPGARPVLPGINNPYYNYAGGPAIPILSYSSEHGVDGTYAFSFSTADGKQAQESGYLKDAFIDNAGNPQGTQVVQGSYAYISPEGTPIQVSYIADENGFRPSGVHIPANGKTAPILPVDGINKQIYDPTYNRYDPYRNRYNNFGPYNRPYDPRYPYDPTKINPYYNPNTYNPYRNGGQNNNSNQENKKESANPLRCVIATKVFGINTGGESKMHHSIAFVIHASFLLHSTWFNMKCIILLACVFGAVYADVSSFQPFQPQGIYQQQQQQPQQYTTEPIPIIRQEHVQNPDGSYKWSYETGNGISAEEQGYVKNQGIPEQEAQVAQGQYQYTAPDGQVIQLQYLADENGFQPQGAHIPTSPPIPREIQSALDYLATLPPPNPENRDYGRN</sequence>
<name>A0A9R0E298_SPOFR</name>
<dbReference type="GeneID" id="118261727"/>
<reference evidence="7" key="1">
    <citation type="submission" date="2025-08" db="UniProtKB">
        <authorList>
            <consortium name="RefSeq"/>
        </authorList>
    </citation>
    <scope>IDENTIFICATION</scope>
    <source>
        <tissue evidence="7">Whole larval tissue</tissue>
    </source>
</reference>
<dbReference type="PRINTS" id="PR00947">
    <property type="entry name" value="CUTICLE"/>
</dbReference>
<protein>
    <submittedName>
        <fullName evidence="7">Uncharacterized protein LOC118261727</fullName>
    </submittedName>
</protein>
<feature type="signal peptide" evidence="5">
    <location>
        <begin position="1"/>
        <end position="17"/>
    </location>
</feature>
<evidence type="ECO:0000256" key="2">
    <source>
        <dbReference type="ARBA" id="ARBA00022729"/>
    </source>
</evidence>
<dbReference type="AlphaFoldDB" id="A0A9R0E298"/>
<dbReference type="GO" id="GO:0062129">
    <property type="term" value="C:chitin-based extracellular matrix"/>
    <property type="evidence" value="ECO:0007669"/>
    <property type="project" value="TreeGrafter"/>
</dbReference>
<evidence type="ECO:0000256" key="3">
    <source>
        <dbReference type="PROSITE-ProRule" id="PRU00497"/>
    </source>
</evidence>
<dbReference type="PANTHER" id="PTHR10380">
    <property type="entry name" value="CUTICLE PROTEIN"/>
    <property type="match status" value="1"/>
</dbReference>
<feature type="chain" id="PRO_5040420748" evidence="5">
    <location>
        <begin position="18"/>
        <end position="457"/>
    </location>
</feature>
<dbReference type="InterPro" id="IPR050468">
    <property type="entry name" value="Cuticle_Struct_Prot"/>
</dbReference>
<keyword evidence="1 3" id="KW-0193">Cuticle</keyword>
<dbReference type="RefSeq" id="XP_050557474.1">
    <property type="nucleotide sequence ID" value="XM_050701517.1"/>
</dbReference>
<evidence type="ECO:0000313" key="7">
    <source>
        <dbReference type="RefSeq" id="XP_050557474.1"/>
    </source>
</evidence>
<evidence type="ECO:0000313" key="6">
    <source>
        <dbReference type="Proteomes" id="UP000829999"/>
    </source>
</evidence>
<evidence type="ECO:0000256" key="4">
    <source>
        <dbReference type="SAM" id="MobiDB-lite"/>
    </source>
</evidence>
<dbReference type="Proteomes" id="UP000829999">
    <property type="component" value="Chromosome 20"/>
</dbReference>
<dbReference type="PROSITE" id="PS00233">
    <property type="entry name" value="CHIT_BIND_RR_1"/>
    <property type="match status" value="2"/>
</dbReference>